<evidence type="ECO:0000313" key="9">
    <source>
        <dbReference type="EMBL" id="GJQ10932.1"/>
    </source>
</evidence>
<comment type="subcellular location">
    <subcellularLocation>
        <location evidence="1">Membrane</location>
        <topology evidence="1">Multi-pass membrane protein</topology>
    </subcellularLocation>
</comment>
<feature type="transmembrane region" description="Helical" evidence="7">
    <location>
        <begin position="116"/>
        <end position="135"/>
    </location>
</feature>
<evidence type="ECO:0000256" key="5">
    <source>
        <dbReference type="ARBA" id="ARBA00023136"/>
    </source>
</evidence>
<dbReference type="Gene3D" id="1.20.1250.20">
    <property type="entry name" value="MFS general substrate transporter like domains"/>
    <property type="match status" value="2"/>
</dbReference>
<dbReference type="InterPro" id="IPR036259">
    <property type="entry name" value="MFS_trans_sf"/>
</dbReference>
<evidence type="ECO:0000256" key="7">
    <source>
        <dbReference type="SAM" id="Phobius"/>
    </source>
</evidence>
<feature type="transmembrane region" description="Helical" evidence="7">
    <location>
        <begin position="173"/>
        <end position="195"/>
    </location>
</feature>
<gene>
    <name evidence="9" type="ORF">GpartN1_g2723.t1</name>
</gene>
<dbReference type="PRINTS" id="PR01035">
    <property type="entry name" value="TCRTETA"/>
</dbReference>
<evidence type="ECO:0000256" key="2">
    <source>
        <dbReference type="ARBA" id="ARBA00022448"/>
    </source>
</evidence>
<keyword evidence="5 7" id="KW-0472">Membrane</keyword>
<keyword evidence="2" id="KW-0813">Transport</keyword>
<dbReference type="PROSITE" id="PS50850">
    <property type="entry name" value="MFS"/>
    <property type="match status" value="1"/>
</dbReference>
<feature type="transmembrane region" description="Helical" evidence="7">
    <location>
        <begin position="744"/>
        <end position="763"/>
    </location>
</feature>
<evidence type="ECO:0000256" key="6">
    <source>
        <dbReference type="SAM" id="MobiDB-lite"/>
    </source>
</evidence>
<reference evidence="9" key="2">
    <citation type="submission" date="2022-01" db="EMBL/GenBank/DDBJ databases">
        <authorList>
            <person name="Hirooka S."/>
            <person name="Miyagishima S.Y."/>
        </authorList>
    </citation>
    <scope>NUCLEOTIDE SEQUENCE</scope>
    <source>
        <strain evidence="9">NBRC 102759</strain>
    </source>
</reference>
<feature type="transmembrane region" description="Helical" evidence="7">
    <location>
        <begin position="84"/>
        <end position="104"/>
    </location>
</feature>
<accession>A0A9C7PWF1</accession>
<feature type="transmembrane region" description="Helical" evidence="7">
    <location>
        <begin position="43"/>
        <end position="64"/>
    </location>
</feature>
<feature type="domain" description="Major facilitator superfamily (MFS) profile" evidence="8">
    <location>
        <begin position="42"/>
        <end position="767"/>
    </location>
</feature>
<dbReference type="CDD" id="cd17330">
    <property type="entry name" value="MFS_SLC46_TetA_like"/>
    <property type="match status" value="1"/>
</dbReference>
<evidence type="ECO:0000256" key="3">
    <source>
        <dbReference type="ARBA" id="ARBA00022692"/>
    </source>
</evidence>
<feature type="transmembrane region" description="Helical" evidence="7">
    <location>
        <begin position="215"/>
        <end position="239"/>
    </location>
</feature>
<keyword evidence="10" id="KW-1185">Reference proteome</keyword>
<keyword evidence="3 7" id="KW-0812">Transmembrane</keyword>
<comment type="caution">
    <text evidence="9">The sequence shown here is derived from an EMBL/GenBank/DDBJ whole genome shotgun (WGS) entry which is preliminary data.</text>
</comment>
<evidence type="ECO:0000313" key="10">
    <source>
        <dbReference type="Proteomes" id="UP001061958"/>
    </source>
</evidence>
<proteinExistence type="predicted"/>
<reference evidence="9" key="1">
    <citation type="journal article" date="2022" name="Proc. Natl. Acad. Sci. U.S.A.">
        <title>Life cycle and functional genomics of the unicellular red alga Galdieria for elucidating algal and plant evolution and industrial use.</title>
        <authorList>
            <person name="Hirooka S."/>
            <person name="Itabashi T."/>
            <person name="Ichinose T.M."/>
            <person name="Onuma R."/>
            <person name="Fujiwara T."/>
            <person name="Yamashita S."/>
            <person name="Jong L.W."/>
            <person name="Tomita R."/>
            <person name="Iwane A.H."/>
            <person name="Miyagishima S.Y."/>
        </authorList>
    </citation>
    <scope>NUCLEOTIDE SEQUENCE</scope>
    <source>
        <strain evidence="9">NBRC 102759</strain>
    </source>
</reference>
<dbReference type="GO" id="GO:0016020">
    <property type="term" value="C:membrane"/>
    <property type="evidence" value="ECO:0007669"/>
    <property type="project" value="UniProtKB-SubCell"/>
</dbReference>
<dbReference type="InterPro" id="IPR001958">
    <property type="entry name" value="Tet-R_TetA/multi-R_MdtG-like"/>
</dbReference>
<feature type="transmembrane region" description="Helical" evidence="7">
    <location>
        <begin position="712"/>
        <end position="732"/>
    </location>
</feature>
<organism evidence="9 10">
    <name type="scientific">Galdieria partita</name>
    <dbReference type="NCBI Taxonomy" id="83374"/>
    <lineage>
        <taxon>Eukaryota</taxon>
        <taxon>Rhodophyta</taxon>
        <taxon>Bangiophyceae</taxon>
        <taxon>Galdieriales</taxon>
        <taxon>Galdieriaceae</taxon>
        <taxon>Galdieria</taxon>
    </lineage>
</organism>
<keyword evidence="4 7" id="KW-1133">Transmembrane helix</keyword>
<dbReference type="Pfam" id="PF07690">
    <property type="entry name" value="MFS_1"/>
    <property type="match status" value="1"/>
</dbReference>
<feature type="transmembrane region" description="Helical" evidence="7">
    <location>
        <begin position="566"/>
        <end position="587"/>
    </location>
</feature>
<dbReference type="OrthoDB" id="419616at2759"/>
<dbReference type="PANTHER" id="PTHR23504:SF15">
    <property type="entry name" value="MAJOR FACILITATOR SUPERFAMILY (MFS) PROFILE DOMAIN-CONTAINING PROTEIN"/>
    <property type="match status" value="1"/>
</dbReference>
<dbReference type="GO" id="GO:0022857">
    <property type="term" value="F:transmembrane transporter activity"/>
    <property type="evidence" value="ECO:0007669"/>
    <property type="project" value="InterPro"/>
</dbReference>
<sequence>MKKSSVLPPKYPSPEAATNSAGKPNLSLELPKATTTPLPTLRLVILGLAVLADAFSVTIVYPFAPFLVRDLMNIPDWRQNEVGYYSGLIASCFTLGSMFGSPLWGALSDQVGRRPVILVGLFGDFIFINLFGTAKNIATSLIFRFLHGLSSGNIAVAKTYLADVTDSTNESAAFGLIGLTFGVGVVIGPVIGGFLSRPAIHFPQYVSPDSLLDRYPYLLPCLVVSIYIFIDLIFAFFFLDESKPRYDFTTREQNMPYTYGITDNVSAQESGIWMDSSADVETTTVAPSDVVSIRVQEKNFVDRNLLESFERQVGVTPRMSQGLFSSTPLSLNEYSPTNRSLRSPLLGSERSRDFLGLATPSARSIRSRRGRERREHGWDDGLAWSNRESYTEQTGPLMTETVLEPEEDELDKRSKALSSSQQSLSICTSIPEDRRGEDNVNDDEAALKGSQSRDVMEEDELFYSDEYSKSHGVWSSERRGSESSSFMNYGLSGSLGVPATNMLSPALRSRAPSKVIERLKIDEEDRASTVVENDIGDTALFSPDEEGTILPEPTGAIIENRTFRQVLIVAVLISFTLMAGDEVIPIWASTQPSFGGLGFSSTDIGFVQALSGMTTILVALYIFPFIARRLGVVKTIRLGLLVGSLDYLLPAVVTSFGWSRKNIASWLGYASFDIFLAFFEQCCWAGIALIVKNSVHPSSVGIALGLAQGLQSAGFAAGPVIGGSLFASAISLDLPFPLSYGRSFFYLESGLLLIIYLAASDLPPWPWKVEQSKW</sequence>
<evidence type="ECO:0000256" key="4">
    <source>
        <dbReference type="ARBA" id="ARBA00022989"/>
    </source>
</evidence>
<name>A0A9C7PWF1_9RHOD</name>
<protein>
    <recommendedName>
        <fullName evidence="8">Major facilitator superfamily (MFS) profile domain-containing protein</fullName>
    </recommendedName>
</protein>
<evidence type="ECO:0000256" key="1">
    <source>
        <dbReference type="ARBA" id="ARBA00004141"/>
    </source>
</evidence>
<dbReference type="AlphaFoldDB" id="A0A9C7PWF1"/>
<feature type="transmembrane region" description="Helical" evidence="7">
    <location>
        <begin position="638"/>
        <end position="658"/>
    </location>
</feature>
<dbReference type="Proteomes" id="UP001061958">
    <property type="component" value="Unassembled WGS sequence"/>
</dbReference>
<feature type="transmembrane region" description="Helical" evidence="7">
    <location>
        <begin position="607"/>
        <end position="626"/>
    </location>
</feature>
<feature type="region of interest" description="Disordered" evidence="6">
    <location>
        <begin position="406"/>
        <end position="453"/>
    </location>
</feature>
<dbReference type="EMBL" id="BQMJ01000019">
    <property type="protein sequence ID" value="GJQ10932.1"/>
    <property type="molecule type" value="Genomic_DNA"/>
</dbReference>
<evidence type="ECO:0000259" key="8">
    <source>
        <dbReference type="PROSITE" id="PS50850"/>
    </source>
</evidence>
<feature type="region of interest" description="Disordered" evidence="6">
    <location>
        <begin position="1"/>
        <end position="24"/>
    </location>
</feature>
<dbReference type="InterPro" id="IPR020846">
    <property type="entry name" value="MFS_dom"/>
</dbReference>
<dbReference type="PANTHER" id="PTHR23504">
    <property type="entry name" value="MAJOR FACILITATOR SUPERFAMILY DOMAIN-CONTAINING PROTEIN 10"/>
    <property type="match status" value="1"/>
</dbReference>
<dbReference type="SUPFAM" id="SSF103473">
    <property type="entry name" value="MFS general substrate transporter"/>
    <property type="match status" value="1"/>
</dbReference>
<dbReference type="InterPro" id="IPR011701">
    <property type="entry name" value="MFS"/>
</dbReference>